<sequence>MIAYDLQCADGHFFEGWFEDAHAYEDQEKKGLISCPVCNVASVARIPSTFAIKSSQSVKKVSDQQADLVAIGQKIVEFVENNFDDVGCDFAKEALKIHYGAAEPRNIRGISTKAEEETLQNEGVQFFKFPKPELLDTDA</sequence>
<dbReference type="Pfam" id="PF06676">
    <property type="entry name" value="DUF1178"/>
    <property type="match status" value="1"/>
</dbReference>
<evidence type="ECO:0000313" key="1">
    <source>
        <dbReference type="EMBL" id="MBC8433313.1"/>
    </source>
</evidence>
<evidence type="ECO:0000313" key="2">
    <source>
        <dbReference type="Proteomes" id="UP000605201"/>
    </source>
</evidence>
<gene>
    <name evidence="1" type="ORF">H8D96_15490</name>
</gene>
<comment type="caution">
    <text evidence="1">The sequence shown here is derived from an EMBL/GenBank/DDBJ whole genome shotgun (WGS) entry which is preliminary data.</text>
</comment>
<dbReference type="InterPro" id="IPR009562">
    <property type="entry name" value="DUF1178"/>
</dbReference>
<organism evidence="1 2">
    <name type="scientific">Candidatus Desulfatibia vada</name>
    <dbReference type="NCBI Taxonomy" id="2841696"/>
    <lineage>
        <taxon>Bacteria</taxon>
        <taxon>Pseudomonadati</taxon>
        <taxon>Thermodesulfobacteriota</taxon>
        <taxon>Desulfobacteria</taxon>
        <taxon>Desulfobacterales</taxon>
        <taxon>Desulfobacterales incertae sedis</taxon>
        <taxon>Candidatus Desulfatibia</taxon>
    </lineage>
</organism>
<name>A0A8J6TR47_9BACT</name>
<reference evidence="1 2" key="1">
    <citation type="submission" date="2020-08" db="EMBL/GenBank/DDBJ databases">
        <title>Bridging the membrane lipid divide: bacteria of the FCB group superphylum have the potential to synthesize archaeal ether lipids.</title>
        <authorList>
            <person name="Villanueva L."/>
            <person name="Von Meijenfeldt F.A.B."/>
            <person name="Westbye A.B."/>
            <person name="Yadav S."/>
            <person name="Hopmans E.C."/>
            <person name="Dutilh B.E."/>
            <person name="Sinninghe Damste J.S."/>
        </authorList>
    </citation>
    <scope>NUCLEOTIDE SEQUENCE [LARGE SCALE GENOMIC DNA]</scope>
    <source>
        <strain evidence="1">NIOZ-UU17</strain>
    </source>
</reference>
<dbReference type="Proteomes" id="UP000605201">
    <property type="component" value="Unassembled WGS sequence"/>
</dbReference>
<accession>A0A8J6TR47</accession>
<protein>
    <submittedName>
        <fullName evidence="1">DUF1178 family protein</fullName>
    </submittedName>
</protein>
<proteinExistence type="predicted"/>
<dbReference type="EMBL" id="JACNIG010000289">
    <property type="protein sequence ID" value="MBC8433313.1"/>
    <property type="molecule type" value="Genomic_DNA"/>
</dbReference>
<dbReference type="AlphaFoldDB" id="A0A8J6TR47"/>